<dbReference type="PANTHER" id="PTHR11113">
    <property type="entry name" value="N-ACETYLGLUCOSAMINE-6-PHOSPHATE DEACETYLASE"/>
    <property type="match status" value="1"/>
</dbReference>
<name>A0A0B8QES2_9VIBR</name>
<evidence type="ECO:0000256" key="1">
    <source>
        <dbReference type="ARBA" id="ARBA00010716"/>
    </source>
</evidence>
<dbReference type="Proteomes" id="UP000031666">
    <property type="component" value="Unassembled WGS sequence"/>
</dbReference>
<evidence type="ECO:0000313" key="4">
    <source>
        <dbReference type="Proteomes" id="UP000031666"/>
    </source>
</evidence>
<dbReference type="Gene3D" id="2.30.40.10">
    <property type="entry name" value="Urease, subunit C, domain 1"/>
    <property type="match status" value="1"/>
</dbReference>
<dbReference type="AlphaFoldDB" id="A0A0B8QES2"/>
<dbReference type="PANTHER" id="PTHR11113:SF14">
    <property type="entry name" value="N-ACETYLGLUCOSAMINE-6-PHOSPHATE DEACETYLASE"/>
    <property type="match status" value="1"/>
</dbReference>
<gene>
    <name evidence="3" type="ORF">JCM19241_2604</name>
</gene>
<dbReference type="GO" id="GO:0008448">
    <property type="term" value="F:N-acetylglucosamine-6-phosphate deacetylase activity"/>
    <property type="evidence" value="ECO:0007669"/>
    <property type="project" value="UniProtKB-EC"/>
</dbReference>
<dbReference type="SUPFAM" id="SSF51338">
    <property type="entry name" value="Composite domain of metallo-dependent hydrolases"/>
    <property type="match status" value="1"/>
</dbReference>
<sequence>MYALTNCTLFTGSDTLYQHAVIIDGDTIVKVCPQAELDSSIKTIDLEGANVSPGFIDLQLNGCGGVMFNDEINADTLQTMQAANQKSGCTSYLPTLSPLLMKICVRLLPLNVSSRRSMRINL</sequence>
<dbReference type="STRING" id="1481914.JCM19241_2604"/>
<organism evidence="3 4">
    <name type="scientific">Vibrio ishigakensis</name>
    <dbReference type="NCBI Taxonomy" id="1481914"/>
    <lineage>
        <taxon>Bacteria</taxon>
        <taxon>Pseudomonadati</taxon>
        <taxon>Pseudomonadota</taxon>
        <taxon>Gammaproteobacteria</taxon>
        <taxon>Vibrionales</taxon>
        <taxon>Vibrionaceae</taxon>
        <taxon>Vibrio</taxon>
    </lineage>
</organism>
<dbReference type="SUPFAM" id="SSF51556">
    <property type="entry name" value="Metallo-dependent hydrolases"/>
    <property type="match status" value="1"/>
</dbReference>
<dbReference type="InterPro" id="IPR011059">
    <property type="entry name" value="Metal-dep_hydrolase_composite"/>
</dbReference>
<evidence type="ECO:0000313" key="3">
    <source>
        <dbReference type="EMBL" id="GAM73149.1"/>
    </source>
</evidence>
<reference evidence="3 4" key="1">
    <citation type="submission" date="2015-01" db="EMBL/GenBank/DDBJ databases">
        <title>Vibrio sp. C94 JCM 19241 whole genome shotgun sequence.</title>
        <authorList>
            <person name="Sawabe T."/>
            <person name="Meirelles P."/>
            <person name="Feng G."/>
            <person name="Sayaka M."/>
            <person name="Hattori M."/>
            <person name="Ohkuma M."/>
        </authorList>
    </citation>
    <scope>NUCLEOTIDE SEQUENCE [LARGE SCALE GENOMIC DNA]</scope>
    <source>
        <strain evidence="4">JCM 19241</strain>
    </source>
</reference>
<proteinExistence type="inferred from homology"/>
<accession>A0A0B8QES2</accession>
<dbReference type="Gene3D" id="3.20.20.140">
    <property type="entry name" value="Metal-dependent hydrolases"/>
    <property type="match status" value="1"/>
</dbReference>
<dbReference type="Pfam" id="PF22643">
    <property type="entry name" value="NagA_N"/>
    <property type="match status" value="1"/>
</dbReference>
<comment type="caution">
    <text evidence="3">The sequence shown here is derived from an EMBL/GenBank/DDBJ whole genome shotgun (WGS) entry which is preliminary data.</text>
</comment>
<reference evidence="3 4" key="2">
    <citation type="submission" date="2015-01" db="EMBL/GenBank/DDBJ databases">
        <authorList>
            <consortium name="NBRP consortium"/>
            <person name="Sawabe T."/>
            <person name="Meirelles P."/>
            <person name="Feng G."/>
            <person name="Sayaka M."/>
            <person name="Hattori M."/>
            <person name="Ohkuma M."/>
        </authorList>
    </citation>
    <scope>NUCLEOTIDE SEQUENCE [LARGE SCALE GENOMIC DNA]</scope>
    <source>
        <strain evidence="4">JCM 19241</strain>
    </source>
</reference>
<dbReference type="InterPro" id="IPR032466">
    <property type="entry name" value="Metal_Hydrolase"/>
</dbReference>
<keyword evidence="2 3" id="KW-0378">Hydrolase</keyword>
<comment type="similarity">
    <text evidence="1">Belongs to the metallo-dependent hydrolases superfamily. NagA family.</text>
</comment>
<dbReference type="GO" id="GO:0006046">
    <property type="term" value="P:N-acetylglucosamine catabolic process"/>
    <property type="evidence" value="ECO:0007669"/>
    <property type="project" value="TreeGrafter"/>
</dbReference>
<dbReference type="EC" id="3.5.1.25" evidence="3"/>
<dbReference type="EMBL" id="BBSC01000001">
    <property type="protein sequence ID" value="GAM73149.1"/>
    <property type="molecule type" value="Genomic_DNA"/>
</dbReference>
<evidence type="ECO:0000256" key="2">
    <source>
        <dbReference type="ARBA" id="ARBA00022801"/>
    </source>
</evidence>
<protein>
    <submittedName>
        <fullName evidence="3">N-acetylglucosamine-6-phosphate deacetylase</fullName>
        <ecNumber evidence="3">3.5.1.25</ecNumber>
    </submittedName>
</protein>